<dbReference type="AlphaFoldDB" id="A0A0G3GA74"/>
<dbReference type="OrthoDB" id="556502at2"/>
<dbReference type="Proteomes" id="UP000064201">
    <property type="component" value="Chromosome"/>
</dbReference>
<dbReference type="STRING" id="106634.TVD_10015"/>
<dbReference type="Gene3D" id="3.40.50.1820">
    <property type="entry name" value="alpha/beta hydrolase"/>
    <property type="match status" value="1"/>
</dbReference>
<dbReference type="SUPFAM" id="SSF53474">
    <property type="entry name" value="alpha/beta-Hydrolases"/>
    <property type="match status" value="1"/>
</dbReference>
<dbReference type="InterPro" id="IPR000073">
    <property type="entry name" value="AB_hydrolase_1"/>
</dbReference>
<accession>A0A0G3GA74</accession>
<dbReference type="KEGG" id="tvr:TVD_10015"/>
<evidence type="ECO:0000313" key="3">
    <source>
        <dbReference type="Proteomes" id="UP000064201"/>
    </source>
</evidence>
<reference evidence="2 3" key="1">
    <citation type="submission" date="2015-04" db="EMBL/GenBank/DDBJ databases">
        <title>Complete Sequence for the Genome of the Thioalkalivibrio versutus D301.</title>
        <authorList>
            <person name="Mu T."/>
            <person name="Zhou J."/>
            <person name="Xu X."/>
        </authorList>
    </citation>
    <scope>NUCLEOTIDE SEQUENCE [LARGE SCALE GENOMIC DNA]</scope>
    <source>
        <strain evidence="2 3">D301</strain>
    </source>
</reference>
<keyword evidence="2" id="KW-0378">Hydrolase</keyword>
<protein>
    <submittedName>
        <fullName evidence="2">Acetyltransferase/hydrolase</fullName>
    </submittedName>
</protein>
<sequence length="209" mass="22733">MTGMRSSVVMVHGWHMPGLEMALLGRRLRAAGHEVHGFRYASRRQTPEQAARDLAAFLEDVPGDLVHLVAHSLGGVIVRHLFEVAPVQRPGRIVMLGSPLQGSRVAARLAQNRLGRWWLGAALDRGLLGGSPVLRGRDVGMIAGSKPFGPGPWVAPLPDPHDGTVAVDETRGPEVSRHLTMPVSHFGMLVNRLLVQETLHFLETGEFLP</sequence>
<dbReference type="GO" id="GO:0016787">
    <property type="term" value="F:hydrolase activity"/>
    <property type="evidence" value="ECO:0007669"/>
    <property type="project" value="UniProtKB-KW"/>
</dbReference>
<evidence type="ECO:0000313" key="2">
    <source>
        <dbReference type="EMBL" id="AKJ95671.1"/>
    </source>
</evidence>
<dbReference type="PANTHER" id="PTHR37946:SF1">
    <property type="entry name" value="SLL1969 PROTEIN"/>
    <property type="match status" value="1"/>
</dbReference>
<keyword evidence="2" id="KW-0808">Transferase</keyword>
<dbReference type="PATRIC" id="fig|106634.4.peg.2052"/>
<dbReference type="PANTHER" id="PTHR37946">
    <property type="entry name" value="SLL1969 PROTEIN"/>
    <property type="match status" value="1"/>
</dbReference>
<dbReference type="GO" id="GO:0016740">
    <property type="term" value="F:transferase activity"/>
    <property type="evidence" value="ECO:0007669"/>
    <property type="project" value="UniProtKB-KW"/>
</dbReference>
<dbReference type="EMBL" id="CP011367">
    <property type="protein sequence ID" value="AKJ95671.1"/>
    <property type="molecule type" value="Genomic_DNA"/>
</dbReference>
<evidence type="ECO:0000259" key="1">
    <source>
        <dbReference type="Pfam" id="PF12697"/>
    </source>
</evidence>
<dbReference type="InterPro" id="IPR029058">
    <property type="entry name" value="AB_hydrolase_fold"/>
</dbReference>
<name>A0A0G3GA74_9GAMM</name>
<organism evidence="2 3">
    <name type="scientific">Thioalkalivibrio versutus</name>
    <dbReference type="NCBI Taxonomy" id="106634"/>
    <lineage>
        <taxon>Bacteria</taxon>
        <taxon>Pseudomonadati</taxon>
        <taxon>Pseudomonadota</taxon>
        <taxon>Gammaproteobacteria</taxon>
        <taxon>Chromatiales</taxon>
        <taxon>Ectothiorhodospiraceae</taxon>
        <taxon>Thioalkalivibrio</taxon>
    </lineage>
</organism>
<proteinExistence type="predicted"/>
<dbReference type="Pfam" id="PF12697">
    <property type="entry name" value="Abhydrolase_6"/>
    <property type="match status" value="1"/>
</dbReference>
<keyword evidence="3" id="KW-1185">Reference proteome</keyword>
<gene>
    <name evidence="2" type="ORF">TVD_10015</name>
</gene>
<dbReference type="RefSeq" id="WP_019612034.1">
    <property type="nucleotide sequence ID" value="NZ_CP011367.1"/>
</dbReference>
<feature type="domain" description="AB hydrolase-1" evidence="1">
    <location>
        <begin position="8"/>
        <end position="158"/>
    </location>
</feature>